<proteinExistence type="predicted"/>
<dbReference type="SUPFAM" id="SSF53098">
    <property type="entry name" value="Ribonuclease H-like"/>
    <property type="match status" value="1"/>
</dbReference>
<keyword evidence="5" id="KW-0805">Transcription regulation</keyword>
<evidence type="ECO:0000256" key="3">
    <source>
        <dbReference type="ARBA" id="ARBA00022771"/>
    </source>
</evidence>
<evidence type="ECO:0000256" key="7">
    <source>
        <dbReference type="ARBA" id="ARBA00023242"/>
    </source>
</evidence>
<dbReference type="InterPro" id="IPR012337">
    <property type="entry name" value="RNaseH-like_sf"/>
</dbReference>
<dbReference type="GeneID" id="136078681"/>
<evidence type="ECO:0000256" key="5">
    <source>
        <dbReference type="ARBA" id="ARBA00023015"/>
    </source>
</evidence>
<sequence length="634" mass="74215">MTRNPIWEYYSKNQNDTSKAKCHACQKFYSLGSKIPRKQTTHGLKSHLEKCHKISYKEYSSKVNSRKNELKSPKLHDSVSNISVSSNVQLTQEVQTVWPDDHPSAKRIDKCIMDLIIVDMLPYRIIEGEAFKRLNFEDPAGLYRYKLKSENYFQTTLMPTTYDLVVIQLQKLLKEAEWISLTIDEKKSKTSSFSLISFIGHFICGAIRRTVVLSSTVQDNSNHNVRLIPKLKDIINYWNLSEKVHLGIRDNTTSLIRTMNEAKVPDLCCVSQILKEIVNDLMFTQQVVENLVTKAKKIANSLKQNETNFRLLKNNQNLSDLFYDFIQPDEEHWGNLYKMLLWLTEQKSKINFYIGEQEDVKPFSFDEWELLNGVLRILKPFYEATNEISTENSCVSLIIPILAILVKKLELPEKDDDLWRIKATIRNAIKWHFDTYKKNPSLIAATLLDPRFKEMYLDAAEREYGKKTILDFLHIKNKKDSDLIQNVQNEKPSRLINIFTASQFEYSSNLWDAHDNISFDTLKQTNSTYDQILEHAHRQLMVYLHQPRVTRHINIYEYWNCSQFPLLEAAARKYLSAPPTNSADNKLINTISETYLSNSKYLNNDKDIPWKMFIDNAEKQLFMAYNIRLLDFNY</sequence>
<evidence type="ECO:0000259" key="9">
    <source>
        <dbReference type="PROSITE" id="PS50808"/>
    </source>
</evidence>
<keyword evidence="6" id="KW-0804">Transcription</keyword>
<evidence type="ECO:0000256" key="6">
    <source>
        <dbReference type="ARBA" id="ARBA00023163"/>
    </source>
</evidence>
<dbReference type="PANTHER" id="PTHR46481">
    <property type="entry name" value="ZINC FINGER BED DOMAIN-CONTAINING PROTEIN 4"/>
    <property type="match status" value="1"/>
</dbReference>
<protein>
    <submittedName>
        <fullName evidence="11">Zinc finger BED domain-containing protein 4-like</fullName>
    </submittedName>
</protein>
<evidence type="ECO:0000256" key="1">
    <source>
        <dbReference type="ARBA" id="ARBA00004123"/>
    </source>
</evidence>
<evidence type="ECO:0000256" key="2">
    <source>
        <dbReference type="ARBA" id="ARBA00022723"/>
    </source>
</evidence>
<dbReference type="PANTHER" id="PTHR46481:SF10">
    <property type="entry name" value="ZINC FINGER BED DOMAIN-CONTAINING PROTEIN 39"/>
    <property type="match status" value="1"/>
</dbReference>
<dbReference type="InterPro" id="IPR036236">
    <property type="entry name" value="Znf_C2H2_sf"/>
</dbReference>
<reference evidence="11" key="1">
    <citation type="submission" date="2025-08" db="UniProtKB">
        <authorList>
            <consortium name="RefSeq"/>
        </authorList>
    </citation>
    <scope>IDENTIFICATION</scope>
</reference>
<dbReference type="Proteomes" id="UP001652625">
    <property type="component" value="Chromosome 03"/>
</dbReference>
<dbReference type="InterPro" id="IPR003656">
    <property type="entry name" value="Znf_BED"/>
</dbReference>
<keyword evidence="3 8" id="KW-0863">Zinc-finger</keyword>
<dbReference type="Pfam" id="PF02892">
    <property type="entry name" value="zf-BED"/>
    <property type="match status" value="1"/>
</dbReference>
<keyword evidence="7" id="KW-0539">Nucleus</keyword>
<dbReference type="SMART" id="SM00614">
    <property type="entry name" value="ZnF_BED"/>
    <property type="match status" value="1"/>
</dbReference>
<comment type="subcellular location">
    <subcellularLocation>
        <location evidence="1">Nucleus</location>
    </subcellularLocation>
</comment>
<evidence type="ECO:0000313" key="11">
    <source>
        <dbReference type="RefSeq" id="XP_065650538.1"/>
    </source>
</evidence>
<evidence type="ECO:0000256" key="8">
    <source>
        <dbReference type="PROSITE-ProRule" id="PRU00027"/>
    </source>
</evidence>
<evidence type="ECO:0000313" key="10">
    <source>
        <dbReference type="Proteomes" id="UP001652625"/>
    </source>
</evidence>
<name>A0ABM4BN71_HYDVU</name>
<dbReference type="SUPFAM" id="SSF57667">
    <property type="entry name" value="beta-beta-alpha zinc fingers"/>
    <property type="match status" value="1"/>
</dbReference>
<keyword evidence="4" id="KW-0862">Zinc</keyword>
<organism evidence="10 11">
    <name type="scientific">Hydra vulgaris</name>
    <name type="common">Hydra</name>
    <name type="synonym">Hydra attenuata</name>
    <dbReference type="NCBI Taxonomy" id="6087"/>
    <lineage>
        <taxon>Eukaryota</taxon>
        <taxon>Metazoa</taxon>
        <taxon>Cnidaria</taxon>
        <taxon>Hydrozoa</taxon>
        <taxon>Hydroidolina</taxon>
        <taxon>Anthoathecata</taxon>
        <taxon>Aplanulata</taxon>
        <taxon>Hydridae</taxon>
        <taxon>Hydra</taxon>
    </lineage>
</organism>
<dbReference type="InterPro" id="IPR052035">
    <property type="entry name" value="ZnF_BED_domain_contain"/>
</dbReference>
<dbReference type="PROSITE" id="PS50808">
    <property type="entry name" value="ZF_BED"/>
    <property type="match status" value="1"/>
</dbReference>
<keyword evidence="10" id="KW-1185">Reference proteome</keyword>
<gene>
    <name evidence="11" type="primary">LOC136078681</name>
</gene>
<accession>A0ABM4BN71</accession>
<evidence type="ECO:0000256" key="4">
    <source>
        <dbReference type="ARBA" id="ARBA00022833"/>
    </source>
</evidence>
<dbReference type="RefSeq" id="XP_065650538.1">
    <property type="nucleotide sequence ID" value="XM_065794466.1"/>
</dbReference>
<keyword evidence="2" id="KW-0479">Metal-binding</keyword>
<feature type="domain" description="BED-type" evidence="9">
    <location>
        <begin position="1"/>
        <end position="59"/>
    </location>
</feature>